<dbReference type="Proteomes" id="UP001222087">
    <property type="component" value="Chromosome"/>
</dbReference>
<feature type="domain" description="NADP-dependent oxidoreductase" evidence="2">
    <location>
        <begin position="16"/>
        <end position="309"/>
    </location>
</feature>
<evidence type="ECO:0000259" key="2">
    <source>
        <dbReference type="Pfam" id="PF00248"/>
    </source>
</evidence>
<dbReference type="PANTHER" id="PTHR43625:SF40">
    <property type="entry name" value="ALDO-KETO REDUCTASE YAKC [NADP(+)]"/>
    <property type="match status" value="1"/>
</dbReference>
<dbReference type="RefSeq" id="WP_275088823.1">
    <property type="nucleotide sequence ID" value="NZ_CP119078.1"/>
</dbReference>
<name>A0ABY8AQN8_9GAMM</name>
<dbReference type="InterPro" id="IPR023210">
    <property type="entry name" value="NADP_OxRdtase_dom"/>
</dbReference>
<dbReference type="PANTHER" id="PTHR43625">
    <property type="entry name" value="AFLATOXIN B1 ALDEHYDE REDUCTASE"/>
    <property type="match status" value="1"/>
</dbReference>
<evidence type="ECO:0000256" key="1">
    <source>
        <dbReference type="ARBA" id="ARBA00023002"/>
    </source>
</evidence>
<keyword evidence="1" id="KW-0560">Oxidoreductase</keyword>
<sequence>METRRLGQQGLQVSALGFGCMGLTYAYGPTNDVESMQVLNRALDLGINFLDTAEIYGPHTNENLLGRTLKSRPRDKLIIATKFGFSWNQQGEIIGLNSSPENVKKALEGSLRRLGTDYIDLYYQHRLDPAIPIEETIGAMADLVAAGKVRYLGLSEVGPNTIRRAHAVHPLSVIQSEYSLWERSVEDKILPVLRELGIGFVAYSPIGRGFLTGKITQVNQLDATDFRQRLPRFQPENFTHNLKLVKLIQEIAVTHHTTPAQIALAWLLRQGKDIVPIPGTKHLTYLEENIQSLRLELAENVWTKINELLASFQFKGMRYHEASMKIIAPSE</sequence>
<gene>
    <name evidence="3" type="ORF">PXX05_14085</name>
</gene>
<evidence type="ECO:0000313" key="3">
    <source>
        <dbReference type="EMBL" id="WED43009.1"/>
    </source>
</evidence>
<accession>A0ABY8AQN8</accession>
<dbReference type="InterPro" id="IPR036812">
    <property type="entry name" value="NAD(P)_OxRdtase_dom_sf"/>
</dbReference>
<protein>
    <submittedName>
        <fullName evidence="3">Aldo/keto reductase</fullName>
    </submittedName>
</protein>
<dbReference type="CDD" id="cd19076">
    <property type="entry name" value="AKR_AKR13A_13D"/>
    <property type="match status" value="1"/>
</dbReference>
<dbReference type="InterPro" id="IPR050791">
    <property type="entry name" value="Aldo-Keto_reductase"/>
</dbReference>
<dbReference type="SUPFAM" id="SSF51430">
    <property type="entry name" value="NAD(P)-linked oxidoreductase"/>
    <property type="match status" value="1"/>
</dbReference>
<dbReference type="Pfam" id="PF00248">
    <property type="entry name" value="Aldo_ket_red"/>
    <property type="match status" value="1"/>
</dbReference>
<keyword evidence="4" id="KW-1185">Reference proteome</keyword>
<organism evidence="3 4">
    <name type="scientific">Legionella cardiaca</name>
    <dbReference type="NCBI Taxonomy" id="1071983"/>
    <lineage>
        <taxon>Bacteria</taxon>
        <taxon>Pseudomonadati</taxon>
        <taxon>Pseudomonadota</taxon>
        <taxon>Gammaproteobacteria</taxon>
        <taxon>Legionellales</taxon>
        <taxon>Legionellaceae</taxon>
        <taxon>Legionella</taxon>
    </lineage>
</organism>
<dbReference type="PROSITE" id="PS51257">
    <property type="entry name" value="PROKAR_LIPOPROTEIN"/>
    <property type="match status" value="1"/>
</dbReference>
<proteinExistence type="predicted"/>
<evidence type="ECO:0000313" key="4">
    <source>
        <dbReference type="Proteomes" id="UP001222087"/>
    </source>
</evidence>
<dbReference type="EMBL" id="CP119078">
    <property type="protein sequence ID" value="WED43009.1"/>
    <property type="molecule type" value="Genomic_DNA"/>
</dbReference>
<dbReference type="Gene3D" id="3.20.20.100">
    <property type="entry name" value="NADP-dependent oxidoreductase domain"/>
    <property type="match status" value="1"/>
</dbReference>
<reference evidence="3 4" key="1">
    <citation type="submission" date="2023-02" db="EMBL/GenBank/DDBJ databases">
        <title>Genome Sequence of L. cardiaca H63T.</title>
        <authorList>
            <person name="Lopez A.E."/>
            <person name="Cianciotto N.P."/>
        </authorList>
    </citation>
    <scope>NUCLEOTIDE SEQUENCE [LARGE SCALE GENOMIC DNA]</scope>
    <source>
        <strain evidence="3 4">H63</strain>
    </source>
</reference>